<reference evidence="3" key="1">
    <citation type="submission" date="2018-08" db="EMBL/GenBank/DDBJ databases">
        <title>Mucilaginibacter sp. MYSH2.</title>
        <authorList>
            <person name="Seo T."/>
        </authorList>
    </citation>
    <scope>NUCLEOTIDE SEQUENCE [LARGE SCALE GENOMIC DNA]</scope>
    <source>
        <strain evidence="3">KIRAN</strain>
    </source>
</reference>
<evidence type="ECO:0000313" key="3">
    <source>
        <dbReference type="Proteomes" id="UP000266005"/>
    </source>
</evidence>
<feature type="transmembrane region" description="Helical" evidence="1">
    <location>
        <begin position="198"/>
        <end position="216"/>
    </location>
</feature>
<comment type="caution">
    <text evidence="2">The sequence shown here is derived from an EMBL/GenBank/DDBJ whole genome shotgun (WGS) entry which is preliminary data.</text>
</comment>
<gene>
    <name evidence="2" type="ORF">D1627_10305</name>
</gene>
<name>A0A399S024_9BACT</name>
<organism evidence="2 3">
    <name type="scientific">Pontibacter oryzae</name>
    <dbReference type="NCBI Taxonomy" id="2304593"/>
    <lineage>
        <taxon>Bacteria</taxon>
        <taxon>Pseudomonadati</taxon>
        <taxon>Bacteroidota</taxon>
        <taxon>Cytophagia</taxon>
        <taxon>Cytophagales</taxon>
        <taxon>Hymenobacteraceae</taxon>
        <taxon>Pontibacter</taxon>
    </lineage>
</organism>
<dbReference type="AlphaFoldDB" id="A0A399S024"/>
<protein>
    <submittedName>
        <fullName evidence="2">Uncharacterized protein</fullName>
    </submittedName>
</protein>
<dbReference type="EMBL" id="QWGE01000003">
    <property type="protein sequence ID" value="RIJ37500.1"/>
    <property type="molecule type" value="Genomic_DNA"/>
</dbReference>
<keyword evidence="1" id="KW-0472">Membrane</keyword>
<evidence type="ECO:0000256" key="1">
    <source>
        <dbReference type="SAM" id="Phobius"/>
    </source>
</evidence>
<evidence type="ECO:0000313" key="2">
    <source>
        <dbReference type="EMBL" id="RIJ37500.1"/>
    </source>
</evidence>
<dbReference type="OrthoDB" id="1427164at2"/>
<dbReference type="RefSeq" id="WP_119432157.1">
    <property type="nucleotide sequence ID" value="NZ_QWGE01000003.1"/>
</dbReference>
<keyword evidence="1" id="KW-1133">Transmembrane helix</keyword>
<proteinExistence type="predicted"/>
<dbReference type="Proteomes" id="UP000266005">
    <property type="component" value="Unassembled WGS sequence"/>
</dbReference>
<keyword evidence="3" id="KW-1185">Reference proteome</keyword>
<accession>A0A399S024</accession>
<keyword evidence="1" id="KW-0812">Transmembrane</keyword>
<sequence length="221" mass="23975">MKIDTDASYNLLTGLTFYLQIMGKYIYTITVPLLCLMCEGAFGQDIISTSDGQEIVGKVLHVGPDEVVYRYFNDTNGSQTFRLGRQEVKAMRLMASVAPMEAPEHVFQEEKTSISTEAELVAQAQHDAKVYYKGRGVMWSTLGATVLNPAAGIVTGAVNTVAPPNLNADYNPNRHLMKEPAYQNAYRKAARKVKAKKAAAGFGIGVAVLSTVYMVVANVGG</sequence>